<accession>A0A803L0A6</accession>
<evidence type="ECO:0000313" key="11">
    <source>
        <dbReference type="EnsemblPlants" id="AUR62004716-RA:cds"/>
    </source>
</evidence>
<evidence type="ECO:0000256" key="7">
    <source>
        <dbReference type="ARBA" id="ARBA00035120"/>
    </source>
</evidence>
<evidence type="ECO:0000256" key="8">
    <source>
        <dbReference type="ARBA" id="ARBA00035585"/>
    </source>
</evidence>
<dbReference type="PANTHER" id="PTHR28259">
    <property type="entry name" value="FLUORIDE EXPORT PROTEIN 1-RELATED"/>
    <property type="match status" value="1"/>
</dbReference>
<feature type="transmembrane region" description="Helical" evidence="10">
    <location>
        <begin position="526"/>
        <end position="547"/>
    </location>
</feature>
<feature type="transmembrane region" description="Helical" evidence="10">
    <location>
        <begin position="423"/>
        <end position="442"/>
    </location>
</feature>
<evidence type="ECO:0000313" key="12">
    <source>
        <dbReference type="Proteomes" id="UP000596660"/>
    </source>
</evidence>
<evidence type="ECO:0000256" key="5">
    <source>
        <dbReference type="ARBA" id="ARBA00022989"/>
    </source>
</evidence>
<feature type="transmembrane region" description="Helical" evidence="10">
    <location>
        <begin position="492"/>
        <end position="514"/>
    </location>
</feature>
<feature type="transmembrane region" description="Helical" evidence="10">
    <location>
        <begin position="458"/>
        <end position="480"/>
    </location>
</feature>
<dbReference type="PANTHER" id="PTHR28259:SF1">
    <property type="entry name" value="FLUORIDE EXPORT PROTEIN 1-RELATED"/>
    <property type="match status" value="1"/>
</dbReference>
<dbReference type="GO" id="GO:1903425">
    <property type="term" value="F:fluoride transmembrane transporter activity"/>
    <property type="evidence" value="ECO:0007669"/>
    <property type="project" value="TreeGrafter"/>
</dbReference>
<feature type="region of interest" description="Disordered" evidence="9">
    <location>
        <begin position="44"/>
        <end position="66"/>
    </location>
</feature>
<comment type="catalytic activity">
    <reaction evidence="8">
        <text>fluoride(in) = fluoride(out)</text>
        <dbReference type="Rhea" id="RHEA:76159"/>
        <dbReference type="ChEBI" id="CHEBI:17051"/>
    </reaction>
    <physiologicalReaction direction="left-to-right" evidence="8">
        <dbReference type="Rhea" id="RHEA:76160"/>
    </physiologicalReaction>
</comment>
<feature type="transmembrane region" description="Helical" evidence="10">
    <location>
        <begin position="307"/>
        <end position="325"/>
    </location>
</feature>
<comment type="function">
    <text evidence="1">Fluoride channel required for the rapid expulsion of cytoplasmic fluoride.</text>
</comment>
<feature type="transmembrane region" description="Helical" evidence="10">
    <location>
        <begin position="391"/>
        <end position="411"/>
    </location>
</feature>
<keyword evidence="12" id="KW-1185">Reference proteome</keyword>
<evidence type="ECO:0000256" key="4">
    <source>
        <dbReference type="ARBA" id="ARBA00022692"/>
    </source>
</evidence>
<evidence type="ECO:0000256" key="1">
    <source>
        <dbReference type="ARBA" id="ARBA00002598"/>
    </source>
</evidence>
<feature type="transmembrane region" description="Helical" evidence="10">
    <location>
        <begin position="337"/>
        <end position="370"/>
    </location>
</feature>
<feature type="compositionally biased region" description="Low complexity" evidence="9">
    <location>
        <begin position="55"/>
        <end position="66"/>
    </location>
</feature>
<dbReference type="Proteomes" id="UP000596660">
    <property type="component" value="Unplaced"/>
</dbReference>
<keyword evidence="4 10" id="KW-0812">Transmembrane</keyword>
<dbReference type="InterPro" id="IPR003691">
    <property type="entry name" value="FluC"/>
</dbReference>
<feature type="transmembrane region" description="Helical" evidence="10">
    <location>
        <begin position="282"/>
        <end position="300"/>
    </location>
</feature>
<keyword evidence="5 10" id="KW-1133">Transmembrane helix</keyword>
<name>A0A803L0A6_CHEQI</name>
<dbReference type="EnsemblPlants" id="AUR62004716-RA">
    <property type="protein sequence ID" value="AUR62004716-RA:cds"/>
    <property type="gene ID" value="AUR62004716"/>
</dbReference>
<dbReference type="OMA" id="LWLGCMV"/>
<sequence>MRKQVGVDIKPWSRILKPDDFLPASSEAVYRPMAAVESDKISAEHVTTDSQATHSASLGRTDSSSSSVGGLSFSLPAGFTSHSNDNLSPAELGDQALDVNRHHLASDLPLSVENGPAPSQLTRGDSIAQASSSGASLRRLFSLSGASRPYLDEDVENESVSLAGDIGDRIVSRRGSQRQSSMEQGIAFPNAEELLNSYGFWSHNQTTNTISPVSPLVSEIITPPSTSALLHKKQEEKKELPPFFEYCAYLIHLAVFGILGAFASWDCNLSLDLAISDLAGPYQVGSFLMGWFGIVFKGNISQMSDYLAVGLSTGYLGSLTTFSGWNQKMLDLSVNGHWVFAVLGFLIGLFLAAYSIIIGIETAKGFGWLLERTGKNSGFSKLRVNNFKSHLIVLSVLMLVWVGLWTTSGILENKEFKNGGSGAQLWLGCLVGPFGVWLRWWLARFNGRGLGKAGRWKWIPFGTLAANVSAACVMAALATVKKAVNTKDCDTVSSGIQFGLLGCLSTVSTFMAEYNAMRESSHPWRAYVYALITLLISFGLGTLIYSVPVWTLGYN</sequence>
<feature type="transmembrane region" description="Helical" evidence="10">
    <location>
        <begin position="243"/>
        <end position="262"/>
    </location>
</feature>
<organism evidence="11 12">
    <name type="scientific">Chenopodium quinoa</name>
    <name type="common">Quinoa</name>
    <dbReference type="NCBI Taxonomy" id="63459"/>
    <lineage>
        <taxon>Eukaryota</taxon>
        <taxon>Viridiplantae</taxon>
        <taxon>Streptophyta</taxon>
        <taxon>Embryophyta</taxon>
        <taxon>Tracheophyta</taxon>
        <taxon>Spermatophyta</taxon>
        <taxon>Magnoliopsida</taxon>
        <taxon>eudicotyledons</taxon>
        <taxon>Gunneridae</taxon>
        <taxon>Pentapetalae</taxon>
        <taxon>Caryophyllales</taxon>
        <taxon>Chenopodiaceae</taxon>
        <taxon>Chenopodioideae</taxon>
        <taxon>Atripliceae</taxon>
        <taxon>Chenopodium</taxon>
    </lineage>
</organism>
<keyword evidence="3" id="KW-1003">Cell membrane</keyword>
<comment type="similarity">
    <text evidence="7">Belongs to the fluoride channel Fluc/FEX (TC 1.A.43) family.</text>
</comment>
<dbReference type="AlphaFoldDB" id="A0A803L0A6"/>
<dbReference type="Gramene" id="AUR62004716-RA">
    <property type="protein sequence ID" value="AUR62004716-RA:cds"/>
    <property type="gene ID" value="AUR62004716"/>
</dbReference>
<dbReference type="Pfam" id="PF02537">
    <property type="entry name" value="CRCB"/>
    <property type="match status" value="2"/>
</dbReference>
<evidence type="ECO:0000256" key="2">
    <source>
        <dbReference type="ARBA" id="ARBA00004651"/>
    </source>
</evidence>
<keyword evidence="6 10" id="KW-0472">Membrane</keyword>
<evidence type="ECO:0000256" key="6">
    <source>
        <dbReference type="ARBA" id="ARBA00023136"/>
    </source>
</evidence>
<reference evidence="11" key="2">
    <citation type="submission" date="2021-03" db="UniProtKB">
        <authorList>
            <consortium name="EnsemblPlants"/>
        </authorList>
    </citation>
    <scope>IDENTIFICATION</scope>
</reference>
<evidence type="ECO:0000256" key="10">
    <source>
        <dbReference type="SAM" id="Phobius"/>
    </source>
</evidence>
<evidence type="ECO:0000256" key="3">
    <source>
        <dbReference type="ARBA" id="ARBA00022475"/>
    </source>
</evidence>
<dbReference type="GO" id="GO:0005886">
    <property type="term" value="C:plasma membrane"/>
    <property type="evidence" value="ECO:0007669"/>
    <property type="project" value="UniProtKB-SubCell"/>
</dbReference>
<evidence type="ECO:0000256" key="9">
    <source>
        <dbReference type="SAM" id="MobiDB-lite"/>
    </source>
</evidence>
<reference evidence="11" key="1">
    <citation type="journal article" date="2017" name="Nature">
        <title>The genome of Chenopodium quinoa.</title>
        <authorList>
            <person name="Jarvis D.E."/>
            <person name="Ho Y.S."/>
            <person name="Lightfoot D.J."/>
            <person name="Schmoeckel S.M."/>
            <person name="Li B."/>
            <person name="Borm T.J.A."/>
            <person name="Ohyanagi H."/>
            <person name="Mineta K."/>
            <person name="Michell C.T."/>
            <person name="Saber N."/>
            <person name="Kharbatia N.M."/>
            <person name="Rupper R.R."/>
            <person name="Sharp A.R."/>
            <person name="Dally N."/>
            <person name="Boughton B.A."/>
            <person name="Woo Y.H."/>
            <person name="Gao G."/>
            <person name="Schijlen E.G.W.M."/>
            <person name="Guo X."/>
            <person name="Momin A.A."/>
            <person name="Negrao S."/>
            <person name="Al-Babili S."/>
            <person name="Gehring C."/>
            <person name="Roessner U."/>
            <person name="Jung C."/>
            <person name="Murphy K."/>
            <person name="Arold S.T."/>
            <person name="Gojobori T."/>
            <person name="van der Linden C.G."/>
            <person name="van Loo E.N."/>
            <person name="Jellen E.N."/>
            <person name="Maughan P.J."/>
            <person name="Tester M."/>
        </authorList>
    </citation>
    <scope>NUCLEOTIDE SEQUENCE [LARGE SCALE GENOMIC DNA]</scope>
    <source>
        <strain evidence="11">cv. PI 614886</strain>
    </source>
</reference>
<protein>
    <submittedName>
        <fullName evidence="11">Uncharacterized protein</fullName>
    </submittedName>
</protein>
<proteinExistence type="inferred from homology"/>
<comment type="subcellular location">
    <subcellularLocation>
        <location evidence="2">Cell membrane</location>
        <topology evidence="2">Multi-pass membrane protein</topology>
    </subcellularLocation>
</comment>